<organism evidence="1 3">
    <name type="scientific">Bradyrhizobium guangzhouense</name>
    <dbReference type="NCBI Taxonomy" id="1325095"/>
    <lineage>
        <taxon>Bacteria</taxon>
        <taxon>Pseudomonadati</taxon>
        <taxon>Pseudomonadota</taxon>
        <taxon>Alphaproteobacteria</taxon>
        <taxon>Hyphomicrobiales</taxon>
        <taxon>Nitrobacteraceae</taxon>
        <taxon>Bradyrhizobium</taxon>
    </lineage>
</organism>
<dbReference type="PANTHER" id="PTHR36455:SF1">
    <property type="entry name" value="BLR8292 PROTEIN"/>
    <property type="match status" value="1"/>
</dbReference>
<reference evidence="1 3" key="1">
    <citation type="submission" date="2018-06" db="EMBL/GenBank/DDBJ databases">
        <title>Comparative genomics of rhizobia nodulating Arachis hypogaea in China.</title>
        <authorList>
            <person name="Li Y."/>
        </authorList>
    </citation>
    <scope>NUCLEOTIDE SEQUENCE [LARGE SCALE GENOMIC DNA]</scope>
    <source>
        <strain evidence="1 3">CCBAU 51670</strain>
        <plasmid evidence="1 3">unnamed1</plasmid>
    </source>
</reference>
<dbReference type="EMBL" id="CP030054">
    <property type="protein sequence ID" value="QAU50570.1"/>
    <property type="molecule type" value="Genomic_DNA"/>
</dbReference>
<evidence type="ECO:0000313" key="1">
    <source>
        <dbReference type="EMBL" id="QAU50570.1"/>
    </source>
</evidence>
<evidence type="ECO:0000313" key="3">
    <source>
        <dbReference type="Proteomes" id="UP000288972"/>
    </source>
</evidence>
<dbReference type="GeneID" id="39481365"/>
<dbReference type="AlphaFoldDB" id="A0AAE5X8D7"/>
<geneLocation type="plasmid" evidence="1 3">
    <name>unnamed1</name>
</geneLocation>
<keyword evidence="1" id="KW-0614">Plasmid</keyword>
<reference evidence="2 4" key="2">
    <citation type="submission" date="2018-10" db="EMBL/GenBank/DDBJ databases">
        <title>Bradyrhizobium sp. nov., effective nodules isolated from peanut in China.</title>
        <authorList>
            <person name="Li Y."/>
        </authorList>
    </citation>
    <scope>NUCLEOTIDE SEQUENCE [LARGE SCALE GENOMIC DNA]</scope>
    <source>
        <strain evidence="2 4">CCBAU 53426</strain>
    </source>
</reference>
<dbReference type="InterPro" id="IPR008878">
    <property type="entry name" value="Transposase_IS66_Orf2"/>
</dbReference>
<dbReference type="Proteomes" id="UP000290401">
    <property type="component" value="Unassembled WGS sequence"/>
</dbReference>
<dbReference type="PANTHER" id="PTHR36455">
    <property type="match status" value="1"/>
</dbReference>
<dbReference type="Pfam" id="PF05717">
    <property type="entry name" value="TnpB_IS66"/>
    <property type="match status" value="1"/>
</dbReference>
<keyword evidence="4" id="KW-1185">Reference proteome</keyword>
<protein>
    <recommendedName>
        <fullName evidence="5">Transposase</fullName>
    </recommendedName>
</protein>
<gene>
    <name evidence="2" type="ORF">EAS56_14705</name>
    <name evidence="1" type="ORF">XH91_34550</name>
</gene>
<sequence>MRCERHDDRGWCGFATRPIDFRGGHDGLATEVQEMLRLDPFLGAAFVFRSNRGQRLRTA</sequence>
<name>A0AAE5X8D7_9BRAD</name>
<evidence type="ECO:0000313" key="2">
    <source>
        <dbReference type="EMBL" id="RXH13278.1"/>
    </source>
</evidence>
<accession>A0AAE5X8D7</accession>
<dbReference type="RefSeq" id="WP_128929704.1">
    <property type="nucleotide sequence ID" value="NZ_CP030054.1"/>
</dbReference>
<evidence type="ECO:0008006" key="5">
    <source>
        <dbReference type="Google" id="ProtNLM"/>
    </source>
</evidence>
<evidence type="ECO:0000313" key="4">
    <source>
        <dbReference type="Proteomes" id="UP000290401"/>
    </source>
</evidence>
<dbReference type="Proteomes" id="UP000288972">
    <property type="component" value="Plasmid unnamed1"/>
</dbReference>
<proteinExistence type="predicted"/>
<dbReference type="KEGG" id="bgz:XH91_34550"/>
<dbReference type="EMBL" id="RDQZ01000010">
    <property type="protein sequence ID" value="RXH13278.1"/>
    <property type="molecule type" value="Genomic_DNA"/>
</dbReference>